<feature type="compositionally biased region" description="Pro residues" evidence="2">
    <location>
        <begin position="409"/>
        <end position="420"/>
    </location>
</feature>
<keyword evidence="5" id="KW-1185">Reference proteome</keyword>
<dbReference type="SUPFAM" id="SSF52129">
    <property type="entry name" value="Caspase-like"/>
    <property type="match status" value="1"/>
</dbReference>
<dbReference type="Pfam" id="PF02861">
    <property type="entry name" value="Clp_N"/>
    <property type="match status" value="3"/>
</dbReference>
<dbReference type="Pfam" id="PF00656">
    <property type="entry name" value="Peptidase_C14"/>
    <property type="match status" value="1"/>
</dbReference>
<evidence type="ECO:0000313" key="4">
    <source>
        <dbReference type="EMBL" id="GIJ52100.1"/>
    </source>
</evidence>
<name>A0A8J3YYM7_9ACTN</name>
<proteinExistence type="predicted"/>
<dbReference type="PANTHER" id="PTHR47016:SF5">
    <property type="entry name" value="CLP DOMAIN SUPERFAMILY PROTEIN"/>
    <property type="match status" value="1"/>
</dbReference>
<dbReference type="Proteomes" id="UP000619260">
    <property type="component" value="Unassembled WGS sequence"/>
</dbReference>
<evidence type="ECO:0000256" key="1">
    <source>
        <dbReference type="PROSITE-ProRule" id="PRU01251"/>
    </source>
</evidence>
<feature type="domain" description="Clp R" evidence="3">
    <location>
        <begin position="9"/>
        <end position="151"/>
    </location>
</feature>
<feature type="region of interest" description="Disordered" evidence="2">
    <location>
        <begin position="373"/>
        <end position="439"/>
    </location>
</feature>
<accession>A0A8J3YYM7</accession>
<dbReference type="InterPro" id="IPR004176">
    <property type="entry name" value="Clp_R_N"/>
</dbReference>
<dbReference type="InterPro" id="IPR036628">
    <property type="entry name" value="Clp_N_dom_sf"/>
</dbReference>
<evidence type="ECO:0000256" key="2">
    <source>
        <dbReference type="SAM" id="MobiDB-lite"/>
    </source>
</evidence>
<reference evidence="4" key="1">
    <citation type="submission" date="2021-01" db="EMBL/GenBank/DDBJ databases">
        <title>Whole genome shotgun sequence of Virgisporangium aliadipatigenens NBRC 105644.</title>
        <authorList>
            <person name="Komaki H."/>
            <person name="Tamura T."/>
        </authorList>
    </citation>
    <scope>NUCLEOTIDE SEQUENCE</scope>
    <source>
        <strain evidence="4">NBRC 105644</strain>
    </source>
</reference>
<dbReference type="EMBL" id="BOPF01000064">
    <property type="protein sequence ID" value="GIJ52100.1"/>
    <property type="molecule type" value="Genomic_DNA"/>
</dbReference>
<evidence type="ECO:0000259" key="3">
    <source>
        <dbReference type="PROSITE" id="PS51903"/>
    </source>
</evidence>
<gene>
    <name evidence="4" type="ORF">Val02_89860</name>
</gene>
<dbReference type="Gene3D" id="3.40.50.1460">
    <property type="match status" value="1"/>
</dbReference>
<dbReference type="InterPro" id="IPR011600">
    <property type="entry name" value="Pept_C14_caspase"/>
</dbReference>
<dbReference type="NCBIfam" id="NF047832">
    <property type="entry name" value="caspase_w_EACC1"/>
    <property type="match status" value="1"/>
</dbReference>
<organism evidence="4 5">
    <name type="scientific">Virgisporangium aliadipatigenens</name>
    <dbReference type="NCBI Taxonomy" id="741659"/>
    <lineage>
        <taxon>Bacteria</taxon>
        <taxon>Bacillati</taxon>
        <taxon>Actinomycetota</taxon>
        <taxon>Actinomycetes</taxon>
        <taxon>Micromonosporales</taxon>
        <taxon>Micromonosporaceae</taxon>
        <taxon>Virgisporangium</taxon>
    </lineage>
</organism>
<dbReference type="GO" id="GO:0006508">
    <property type="term" value="P:proteolysis"/>
    <property type="evidence" value="ECO:0007669"/>
    <property type="project" value="InterPro"/>
</dbReference>
<dbReference type="Gene3D" id="1.10.1780.10">
    <property type="entry name" value="Clp, N-terminal domain"/>
    <property type="match status" value="2"/>
</dbReference>
<dbReference type="PANTHER" id="PTHR47016">
    <property type="entry name" value="ATP-DEPENDENT CLP PROTEASE ATP-BINDING SUBUNIT CLPT1, CHLOROPLASTIC"/>
    <property type="match status" value="1"/>
</dbReference>
<sequence length="758" mass="80328">MDATLTAVFDRSTWPARQVLMEAQAAARSRGSSTITAVHLLLGIIRIGDSAGVRVLRALGVHPDALFRELDAIAARGPAPEGTIPFGDSALRTLERFPVEAQRLGHEHRGTEHLLLAAIASLGSALPGTDIDIATAREAVLRLYDAGMEPEPSDRPSIPDGRVPGHSWSDSVFAHLDRRSRAVLERAAAEARGFRHGYIGTEHLLLGILADAQTSVSMGLYLAPDAARHRVRYLLGEGERYSGGHLPFSARAREALEHAVEVAREAGDPQVRPEHLLRGLLREGDAMAVQVLDGAGVNVAAVLDRLPERSATTVELPVVAAVAGAPEPDATTVFAPEPDLATVSAPVPDVATVPALDLETPTQVLWPLAVMPAARAPGPPPTAASPPPDAPQPDSPRLDASPPDAARPDSPPPDASPPGEGPAEERPPDGDPPGTGLTEGIRLVRGLHTLEEIDARLAEVMAERDAAIESRQWPAVSRLHTEHRDLLARWAVLSRAQERRQQAAPAVPAIPETSGRLPDPARSAAVLIGTADYDDPDLPDLPAVRGNLLNLADILADPAIGGFEPRHVHTFVNPSYDAAAKLAEIAEETTDTLVVYYAGHGLVASNGELYLGLATTRNRRAVFTALAYQALRLAVVESPASNKVVVLDCCFSGRAIGLMAGADGIAGGQVDVAGTYVLTATSATNPARIVDDARTSAFTGALLELLREGTPTAGRLLRLNHVYPWLRRTLTERGLPAPQHRGSDLIGDLALTRNPHWL</sequence>
<protein>
    <recommendedName>
        <fullName evidence="3">Clp R domain-containing protein</fullName>
    </recommendedName>
</protein>
<dbReference type="InterPro" id="IPR029030">
    <property type="entry name" value="Caspase-like_dom_sf"/>
</dbReference>
<dbReference type="AlphaFoldDB" id="A0A8J3YYM7"/>
<dbReference type="InterPro" id="IPR044217">
    <property type="entry name" value="CLPT1/2"/>
</dbReference>
<comment type="caution">
    <text evidence="4">The sequence shown here is derived from an EMBL/GenBank/DDBJ whole genome shotgun (WGS) entry which is preliminary data.</text>
</comment>
<feature type="domain" description="Clp R" evidence="3">
    <location>
        <begin position="173"/>
        <end position="312"/>
    </location>
</feature>
<feature type="compositionally biased region" description="Pro residues" evidence="2">
    <location>
        <begin position="377"/>
        <end position="394"/>
    </location>
</feature>
<keyword evidence="1" id="KW-0677">Repeat</keyword>
<dbReference type="PROSITE" id="PS51903">
    <property type="entry name" value="CLP_R"/>
    <property type="match status" value="2"/>
</dbReference>
<dbReference type="SUPFAM" id="SSF81923">
    <property type="entry name" value="Double Clp-N motif"/>
    <property type="match status" value="3"/>
</dbReference>
<evidence type="ECO:0000313" key="5">
    <source>
        <dbReference type="Proteomes" id="UP000619260"/>
    </source>
</evidence>
<dbReference type="GO" id="GO:0004197">
    <property type="term" value="F:cysteine-type endopeptidase activity"/>
    <property type="evidence" value="ECO:0007669"/>
    <property type="project" value="InterPro"/>
</dbReference>
<dbReference type="RefSeq" id="WP_203905496.1">
    <property type="nucleotide sequence ID" value="NZ_BOPF01000064.1"/>
</dbReference>